<proteinExistence type="inferred from homology"/>
<dbReference type="GO" id="GO:0020037">
    <property type="term" value="F:heme binding"/>
    <property type="evidence" value="ECO:0007669"/>
    <property type="project" value="InterPro"/>
</dbReference>
<evidence type="ECO:0000256" key="5">
    <source>
        <dbReference type="ARBA" id="ARBA00022723"/>
    </source>
</evidence>
<comment type="similarity">
    <text evidence="8">Belongs to the globin family.</text>
</comment>
<dbReference type="PANTHER" id="PTHR46458">
    <property type="entry name" value="BLR2807 PROTEIN"/>
    <property type="match status" value="1"/>
</dbReference>
<feature type="domain" description="Globin" evidence="10">
    <location>
        <begin position="1"/>
        <end position="116"/>
    </location>
</feature>
<dbReference type="InterPro" id="IPR000971">
    <property type="entry name" value="Globin"/>
</dbReference>
<dbReference type="Pfam" id="PF00042">
    <property type="entry name" value="Globin"/>
    <property type="match status" value="1"/>
</dbReference>
<evidence type="ECO:0000256" key="7">
    <source>
        <dbReference type="ARBA" id="ARBA00030087"/>
    </source>
</evidence>
<accession>A0AAN9G466</accession>
<keyword evidence="4 8" id="KW-0561">Oxygen transport</keyword>
<keyword evidence="6" id="KW-0408">Iron</keyword>
<feature type="compositionally biased region" description="Basic and acidic residues" evidence="9">
    <location>
        <begin position="208"/>
        <end position="223"/>
    </location>
</feature>
<keyword evidence="2 8" id="KW-0813">Transport</keyword>
<dbReference type="GO" id="GO:0019825">
    <property type="term" value="F:oxygen binding"/>
    <property type="evidence" value="ECO:0007669"/>
    <property type="project" value="InterPro"/>
</dbReference>
<reference evidence="11 12" key="1">
    <citation type="submission" date="2024-02" db="EMBL/GenBank/DDBJ databases">
        <title>Chromosome-scale genome assembly of the rough periwinkle Littorina saxatilis.</title>
        <authorList>
            <person name="De Jode A."/>
            <person name="Faria R."/>
            <person name="Formenti G."/>
            <person name="Sims Y."/>
            <person name="Smith T.P."/>
            <person name="Tracey A."/>
            <person name="Wood J.M.D."/>
            <person name="Zagrodzka Z.B."/>
            <person name="Johannesson K."/>
            <person name="Butlin R.K."/>
            <person name="Leder E.H."/>
        </authorList>
    </citation>
    <scope>NUCLEOTIDE SEQUENCE [LARGE SCALE GENOMIC DNA]</scope>
    <source>
        <strain evidence="11">Snail1</strain>
        <tissue evidence="11">Muscle</tissue>
    </source>
</reference>
<keyword evidence="12" id="KW-1185">Reference proteome</keyword>
<name>A0AAN9G466_9CAEN</name>
<evidence type="ECO:0000256" key="1">
    <source>
        <dbReference type="ARBA" id="ARBA00013895"/>
    </source>
</evidence>
<feature type="compositionally biased region" description="Basic and acidic residues" evidence="9">
    <location>
        <begin position="357"/>
        <end position="369"/>
    </location>
</feature>
<organism evidence="11 12">
    <name type="scientific">Littorina saxatilis</name>
    <dbReference type="NCBI Taxonomy" id="31220"/>
    <lineage>
        <taxon>Eukaryota</taxon>
        <taxon>Metazoa</taxon>
        <taxon>Spiralia</taxon>
        <taxon>Lophotrochozoa</taxon>
        <taxon>Mollusca</taxon>
        <taxon>Gastropoda</taxon>
        <taxon>Caenogastropoda</taxon>
        <taxon>Littorinimorpha</taxon>
        <taxon>Littorinoidea</taxon>
        <taxon>Littorinidae</taxon>
        <taxon>Littorina</taxon>
    </lineage>
</organism>
<dbReference type="InterPro" id="IPR012292">
    <property type="entry name" value="Globin/Proto"/>
</dbReference>
<evidence type="ECO:0000256" key="8">
    <source>
        <dbReference type="RuleBase" id="RU000356"/>
    </source>
</evidence>
<evidence type="ECO:0000256" key="6">
    <source>
        <dbReference type="ARBA" id="ARBA00023004"/>
    </source>
</evidence>
<keyword evidence="3 8" id="KW-0349">Heme</keyword>
<evidence type="ECO:0000256" key="2">
    <source>
        <dbReference type="ARBA" id="ARBA00022448"/>
    </source>
</evidence>
<dbReference type="PROSITE" id="PS01033">
    <property type="entry name" value="GLOBIN"/>
    <property type="match status" value="1"/>
</dbReference>
<gene>
    <name evidence="11" type="ORF">V1264_007819</name>
</gene>
<dbReference type="GO" id="GO:0046872">
    <property type="term" value="F:metal ion binding"/>
    <property type="evidence" value="ECO:0007669"/>
    <property type="project" value="UniProtKB-KW"/>
</dbReference>
<dbReference type="AlphaFoldDB" id="A0AAN9G466"/>
<dbReference type="InterPro" id="IPR050532">
    <property type="entry name" value="Globin-like_OT"/>
</dbReference>
<feature type="region of interest" description="Disordered" evidence="9">
    <location>
        <begin position="350"/>
        <end position="406"/>
    </location>
</feature>
<dbReference type="SUPFAM" id="SSF46458">
    <property type="entry name" value="Globin-like"/>
    <property type="match status" value="1"/>
</dbReference>
<evidence type="ECO:0000259" key="10">
    <source>
        <dbReference type="PROSITE" id="PS01033"/>
    </source>
</evidence>
<comment type="caution">
    <text evidence="11">The sequence shown here is derived from an EMBL/GenBank/DDBJ whole genome shotgun (WGS) entry which is preliminary data.</text>
</comment>
<dbReference type="InterPro" id="IPR009050">
    <property type="entry name" value="Globin-like_sf"/>
</dbReference>
<evidence type="ECO:0000256" key="4">
    <source>
        <dbReference type="ARBA" id="ARBA00022621"/>
    </source>
</evidence>
<evidence type="ECO:0000256" key="9">
    <source>
        <dbReference type="SAM" id="MobiDB-lite"/>
    </source>
</evidence>
<dbReference type="Proteomes" id="UP001374579">
    <property type="component" value="Unassembled WGS sequence"/>
</dbReference>
<protein>
    <recommendedName>
        <fullName evidence="1">Globin</fullName>
    </recommendedName>
    <alternativeName>
        <fullName evidence="7">Myoglobin</fullName>
    </alternativeName>
</protein>
<keyword evidence="5" id="KW-0479">Metal-binding</keyword>
<feature type="region of interest" description="Disordered" evidence="9">
    <location>
        <begin position="263"/>
        <end position="284"/>
    </location>
</feature>
<feature type="compositionally biased region" description="Basic residues" evidence="9">
    <location>
        <begin position="173"/>
        <end position="182"/>
    </location>
</feature>
<dbReference type="EMBL" id="JBAMIC010000019">
    <property type="protein sequence ID" value="KAK7094157.1"/>
    <property type="molecule type" value="Genomic_DNA"/>
</dbReference>
<feature type="region of interest" description="Disordered" evidence="9">
    <location>
        <begin position="168"/>
        <end position="236"/>
    </location>
</feature>
<dbReference type="GO" id="GO:0005344">
    <property type="term" value="F:oxygen carrier activity"/>
    <property type="evidence" value="ECO:0007669"/>
    <property type="project" value="UniProtKB-KW"/>
</dbReference>
<dbReference type="PANTHER" id="PTHR46458:SF1">
    <property type="entry name" value="GEO09476P1"/>
    <property type="match status" value="1"/>
</dbReference>
<sequence>MFKTHPQVEDFFMPFTGLAKTDEQYSSTLRQHALRVMATVEKCIHRLDEPERMRNILEQLGSRHINYNAKIDYVDLLGSQFVMAVKENSPQWGDDLETSWLSLVKTITFFIKKGWLDRQELEATREATRKELLSKKARQTSSTTADRASRASKDLGLVYSMAEESVGEGSLKGKTKRSKRFWSRSSTMEGPGDDTTERSKASQTGEARSLELIDKSRTEDENSKASPTVDARSLELSLKSPTRDNVNVEFTVSETLEAVSLKLRSPTEDSENNANVKSSSEELRGAINEECKTSANRESRSLNKTSTGATVAENASTLATDVLSTMLPEGRKDNTTTDQPNATINSVLENNCAHSGSKKEDGKTVESSRQDSASSSEGFSQEKLLKKVMNGEANNTAHKLQHSECC</sequence>
<evidence type="ECO:0000256" key="3">
    <source>
        <dbReference type="ARBA" id="ARBA00022617"/>
    </source>
</evidence>
<evidence type="ECO:0000313" key="12">
    <source>
        <dbReference type="Proteomes" id="UP001374579"/>
    </source>
</evidence>
<evidence type="ECO:0000313" key="11">
    <source>
        <dbReference type="EMBL" id="KAK7094157.1"/>
    </source>
</evidence>
<dbReference type="Gene3D" id="1.10.490.10">
    <property type="entry name" value="Globins"/>
    <property type="match status" value="1"/>
</dbReference>